<dbReference type="InterPro" id="IPR016195">
    <property type="entry name" value="Pol/histidinol_Pase-like"/>
</dbReference>
<gene>
    <name evidence="6" type="primary">cpsB</name>
    <name evidence="6" type="ORF">RTSSTS7063_02553</name>
</gene>
<dbReference type="PANTHER" id="PTHR39181">
    <property type="entry name" value="TYROSINE-PROTEIN PHOSPHATASE YWQE"/>
    <property type="match status" value="1"/>
</dbReference>
<dbReference type="AlphaFoldDB" id="A0A564UJN5"/>
<dbReference type="PIRSF" id="PIRSF016557">
    <property type="entry name" value="Caps_synth_CpsB"/>
    <property type="match status" value="1"/>
</dbReference>
<comment type="similarity">
    <text evidence="1">Belongs to the metallo-dependent hydrolases superfamily. CpsB/CapC family.</text>
</comment>
<dbReference type="EC" id="3.1.3.48" evidence="2"/>
<evidence type="ECO:0000256" key="5">
    <source>
        <dbReference type="ARBA" id="ARBA00051722"/>
    </source>
</evidence>
<dbReference type="Gene3D" id="3.20.20.140">
    <property type="entry name" value="Metal-dependent hydrolases"/>
    <property type="match status" value="1"/>
</dbReference>
<organism evidence="6 7">
    <name type="scientific">[Ruminococcus] torques</name>
    <dbReference type="NCBI Taxonomy" id="33039"/>
    <lineage>
        <taxon>Bacteria</taxon>
        <taxon>Bacillati</taxon>
        <taxon>Bacillota</taxon>
        <taxon>Clostridia</taxon>
        <taxon>Lachnospirales</taxon>
        <taxon>Lachnospiraceae</taxon>
        <taxon>Mediterraneibacter</taxon>
    </lineage>
</organism>
<evidence type="ECO:0000256" key="1">
    <source>
        <dbReference type="ARBA" id="ARBA00005750"/>
    </source>
</evidence>
<keyword evidence="4" id="KW-0904">Protein phosphatase</keyword>
<name>A0A564UJN5_9FIRM</name>
<protein>
    <recommendedName>
        <fullName evidence="2">protein-tyrosine-phosphatase</fullName>
        <ecNumber evidence="2">3.1.3.48</ecNumber>
    </recommendedName>
</protein>
<dbReference type="SUPFAM" id="SSF89550">
    <property type="entry name" value="PHP domain-like"/>
    <property type="match status" value="1"/>
</dbReference>
<comment type="catalytic activity">
    <reaction evidence="5">
        <text>O-phospho-L-tyrosyl-[protein] + H2O = L-tyrosyl-[protein] + phosphate</text>
        <dbReference type="Rhea" id="RHEA:10684"/>
        <dbReference type="Rhea" id="RHEA-COMP:10136"/>
        <dbReference type="Rhea" id="RHEA-COMP:20101"/>
        <dbReference type="ChEBI" id="CHEBI:15377"/>
        <dbReference type="ChEBI" id="CHEBI:43474"/>
        <dbReference type="ChEBI" id="CHEBI:46858"/>
        <dbReference type="ChEBI" id="CHEBI:61978"/>
        <dbReference type="EC" id="3.1.3.48"/>
    </reaction>
</comment>
<dbReference type="GO" id="GO:0004725">
    <property type="term" value="F:protein tyrosine phosphatase activity"/>
    <property type="evidence" value="ECO:0007669"/>
    <property type="project" value="UniProtKB-EC"/>
</dbReference>
<evidence type="ECO:0000256" key="2">
    <source>
        <dbReference type="ARBA" id="ARBA00013064"/>
    </source>
</evidence>
<dbReference type="GO" id="GO:0030145">
    <property type="term" value="F:manganese ion binding"/>
    <property type="evidence" value="ECO:0007669"/>
    <property type="project" value="InterPro"/>
</dbReference>
<dbReference type="RefSeq" id="WP_144367757.1">
    <property type="nucleotide sequence ID" value="NZ_CABHNA010000088.1"/>
</dbReference>
<evidence type="ECO:0000313" key="6">
    <source>
        <dbReference type="EMBL" id="VUX19651.1"/>
    </source>
</evidence>
<keyword evidence="3 6" id="KW-0378">Hydrolase</keyword>
<evidence type="ECO:0000256" key="3">
    <source>
        <dbReference type="ARBA" id="ARBA00022801"/>
    </source>
</evidence>
<sequence length="248" mass="28755">MIDIHSHILPGVDDGASSMKESLHMLSMARRQGITDVFATSHYSKAFPNRDPEKLRRIRDELMSRANRPVKGPDGKIKRRRPIRIWTGQEIFYSNSVIRLLEEGKLLTLADSNYVLVEFMPSVPYSEICTAVRNLSRAGYTPVVAHAERYRCLRKGKRVEELIDLEALIQMNYRSVSGGWHDATARWCKDNLKKRNIHFMGTDMHNIGSRMPDTKEAMSWMRKHLDSTYLRQITRENALRITENKIIK</sequence>
<dbReference type="InterPro" id="IPR016667">
    <property type="entry name" value="Caps_polysacc_synth_CpsB/CapC"/>
</dbReference>
<evidence type="ECO:0000313" key="7">
    <source>
        <dbReference type="Proteomes" id="UP000363661"/>
    </source>
</evidence>
<proteinExistence type="inferred from homology"/>
<accession>A0A564UJN5</accession>
<dbReference type="Pfam" id="PF19567">
    <property type="entry name" value="CpsB_CapC"/>
    <property type="match status" value="1"/>
</dbReference>
<dbReference type="Proteomes" id="UP000363661">
    <property type="component" value="Unassembled WGS sequence"/>
</dbReference>
<evidence type="ECO:0000256" key="4">
    <source>
        <dbReference type="ARBA" id="ARBA00022912"/>
    </source>
</evidence>
<keyword evidence="7" id="KW-1185">Reference proteome</keyword>
<dbReference type="EMBL" id="CABHNA010000088">
    <property type="protein sequence ID" value="VUX19651.1"/>
    <property type="molecule type" value="Genomic_DNA"/>
</dbReference>
<dbReference type="PANTHER" id="PTHR39181:SF1">
    <property type="entry name" value="TYROSINE-PROTEIN PHOSPHATASE YWQE"/>
    <property type="match status" value="1"/>
</dbReference>
<reference evidence="6 7" key="1">
    <citation type="submission" date="2019-07" db="EMBL/GenBank/DDBJ databases">
        <authorList>
            <person name="Hibberd C M."/>
            <person name="Gehrig L. J."/>
            <person name="Chang H.-W."/>
            <person name="Venkatesh S."/>
        </authorList>
    </citation>
    <scope>NUCLEOTIDE SEQUENCE [LARGE SCALE GENOMIC DNA]</scope>
    <source>
        <strain evidence="6">Ruminococcus_torques_SSTS_Bg7063</strain>
    </source>
</reference>